<proteinExistence type="predicted"/>
<organism evidence="1">
    <name type="scientific">Candidatus Kentrum sp. MB</name>
    <dbReference type="NCBI Taxonomy" id="2138164"/>
    <lineage>
        <taxon>Bacteria</taxon>
        <taxon>Pseudomonadati</taxon>
        <taxon>Pseudomonadota</taxon>
        <taxon>Gammaproteobacteria</taxon>
        <taxon>Candidatus Kentrum</taxon>
    </lineage>
</organism>
<sequence>MNNKFGDVLRLHRFSVVAVGFERLVYSQLESFCPKTTP</sequence>
<accession>A0A450XR98</accession>
<evidence type="ECO:0000313" key="1">
    <source>
        <dbReference type="EMBL" id="VFK31797.1"/>
    </source>
</evidence>
<protein>
    <submittedName>
        <fullName evidence="1">Uncharacterized protein</fullName>
    </submittedName>
</protein>
<gene>
    <name evidence="1" type="ORF">BECKMB1821G_GA0114241_109315</name>
</gene>
<dbReference type="AlphaFoldDB" id="A0A450XR98"/>
<dbReference type="EMBL" id="CAADFO010000093">
    <property type="protein sequence ID" value="VFK31797.1"/>
    <property type="molecule type" value="Genomic_DNA"/>
</dbReference>
<name>A0A450XR98_9GAMM</name>
<reference evidence="1" key="1">
    <citation type="submission" date="2019-02" db="EMBL/GenBank/DDBJ databases">
        <authorList>
            <person name="Gruber-Vodicka R. H."/>
            <person name="Seah K. B. B."/>
        </authorList>
    </citation>
    <scope>NUCLEOTIDE SEQUENCE</scope>
    <source>
        <strain evidence="1">BECK_BZ197</strain>
    </source>
</reference>